<accession>A0A1X7RR97</accession>
<feature type="chain" id="PRO_5012688348" evidence="1">
    <location>
        <begin position="25"/>
        <end position="91"/>
    </location>
</feature>
<proteinExistence type="predicted"/>
<dbReference type="AlphaFoldDB" id="A0A1X7RR97"/>
<protein>
    <submittedName>
        <fullName evidence="2">Uncharacterized protein</fullName>
    </submittedName>
</protein>
<sequence>MRLDSTVVGAAIATLCCLIGPSLAQAKTKPNCYVCHCCHLWSNGEAIIGYAHTETFGPPDNPTYGCSCLETDSRTGRDTGGCGYPCLLPFA</sequence>
<evidence type="ECO:0000256" key="1">
    <source>
        <dbReference type="SAM" id="SignalP"/>
    </source>
</evidence>
<keyword evidence="3" id="KW-1185">Reference proteome</keyword>
<evidence type="ECO:0000313" key="3">
    <source>
        <dbReference type="Proteomes" id="UP000215127"/>
    </source>
</evidence>
<reference evidence="2 3" key="1">
    <citation type="submission" date="2016-06" db="EMBL/GenBank/DDBJ databases">
        <authorList>
            <person name="Kjaerup R.B."/>
            <person name="Dalgaard T.S."/>
            <person name="Juul-Madsen H.R."/>
        </authorList>
    </citation>
    <scope>NUCLEOTIDE SEQUENCE [LARGE SCALE GENOMIC DNA]</scope>
</reference>
<organism evidence="2 3">
    <name type="scientific">Zymoseptoria tritici (strain ST99CH_3D7)</name>
    <dbReference type="NCBI Taxonomy" id="1276538"/>
    <lineage>
        <taxon>Eukaryota</taxon>
        <taxon>Fungi</taxon>
        <taxon>Dikarya</taxon>
        <taxon>Ascomycota</taxon>
        <taxon>Pezizomycotina</taxon>
        <taxon>Dothideomycetes</taxon>
        <taxon>Dothideomycetidae</taxon>
        <taxon>Mycosphaerellales</taxon>
        <taxon>Mycosphaerellaceae</taxon>
        <taxon>Zymoseptoria</taxon>
    </lineage>
</organism>
<feature type="signal peptide" evidence="1">
    <location>
        <begin position="1"/>
        <end position="24"/>
    </location>
</feature>
<dbReference type="Proteomes" id="UP000215127">
    <property type="component" value="Chromosome 4"/>
</dbReference>
<keyword evidence="1" id="KW-0732">Signal</keyword>
<name>A0A1X7RR97_ZYMT9</name>
<dbReference type="EMBL" id="LT853695">
    <property type="protein sequence ID" value="SMQ49507.1"/>
    <property type="molecule type" value="Genomic_DNA"/>
</dbReference>
<gene>
    <name evidence="2" type="ORF">ZT3D7_G4658</name>
</gene>
<evidence type="ECO:0000313" key="2">
    <source>
        <dbReference type="EMBL" id="SMQ49507.1"/>
    </source>
</evidence>